<keyword evidence="4 9" id="KW-0812">Transmembrane</keyword>
<evidence type="ECO:0000256" key="8">
    <source>
        <dbReference type="ARBA" id="ARBA00023136"/>
    </source>
</evidence>
<sequence length="131" mass="14191">MSVHTEEQGSSLDTVKLIIAVALLLAGIVGFYYFENWQGQPVSVLFRVLGLLVIVGAGVAVALSSLSGRRLLSFMRDSRLEVRKMVWPTRAETLQTTLMVMVIVIILSIFLWGVDSLLGWGVKSLLGGGGV</sequence>
<evidence type="ECO:0000256" key="2">
    <source>
        <dbReference type="ARBA" id="ARBA00022448"/>
    </source>
</evidence>
<organism evidence="10">
    <name type="scientific">Candidatus Thiothrix putei</name>
    <dbReference type="NCBI Taxonomy" id="3080811"/>
    <lineage>
        <taxon>Bacteria</taxon>
        <taxon>Pseudomonadati</taxon>
        <taxon>Pseudomonadota</taxon>
        <taxon>Gammaproteobacteria</taxon>
        <taxon>Thiotrichales</taxon>
        <taxon>Thiotrichaceae</taxon>
        <taxon>Thiothrix</taxon>
    </lineage>
</organism>
<evidence type="ECO:0000256" key="6">
    <source>
        <dbReference type="ARBA" id="ARBA00022989"/>
    </source>
</evidence>
<accession>A0AA95KLK7</accession>
<feature type="transmembrane region" description="Helical" evidence="9">
    <location>
        <begin position="46"/>
        <end position="72"/>
    </location>
</feature>
<comment type="subunit">
    <text evidence="9">Component of the Sec protein translocase complex. Heterotrimer consisting of SecY, SecE and SecG subunits. The heterotrimers can form oligomers, although 1 heterotrimer is thought to be able to translocate proteins. Interacts with the ribosome. Interacts with SecDF, and other proteins may be involved. Interacts with SecA.</text>
</comment>
<proteinExistence type="inferred from homology"/>
<evidence type="ECO:0000256" key="5">
    <source>
        <dbReference type="ARBA" id="ARBA00022927"/>
    </source>
</evidence>
<keyword evidence="6 9" id="KW-1133">Transmembrane helix</keyword>
<dbReference type="InterPro" id="IPR038379">
    <property type="entry name" value="SecE_sf"/>
</dbReference>
<dbReference type="PANTHER" id="PTHR33910:SF1">
    <property type="entry name" value="PROTEIN TRANSLOCASE SUBUNIT SECE"/>
    <property type="match status" value="1"/>
</dbReference>
<dbReference type="Gene3D" id="1.20.5.1030">
    <property type="entry name" value="Preprotein translocase secy subunit"/>
    <property type="match status" value="1"/>
</dbReference>
<dbReference type="EMBL" id="CP124756">
    <property type="protein sequence ID" value="WGZ93795.1"/>
    <property type="molecule type" value="Genomic_DNA"/>
</dbReference>
<evidence type="ECO:0000256" key="7">
    <source>
        <dbReference type="ARBA" id="ARBA00023010"/>
    </source>
</evidence>
<protein>
    <recommendedName>
        <fullName evidence="9">Protein translocase subunit SecE</fullName>
    </recommendedName>
</protein>
<evidence type="ECO:0000256" key="1">
    <source>
        <dbReference type="ARBA" id="ARBA00004370"/>
    </source>
</evidence>
<comment type="caution">
    <text evidence="9">Lacks conserved residue(s) required for the propagation of feature annotation.</text>
</comment>
<evidence type="ECO:0000256" key="9">
    <source>
        <dbReference type="HAMAP-Rule" id="MF_00422"/>
    </source>
</evidence>
<evidence type="ECO:0000256" key="4">
    <source>
        <dbReference type="ARBA" id="ARBA00022692"/>
    </source>
</evidence>
<dbReference type="Pfam" id="PF00584">
    <property type="entry name" value="SecE"/>
    <property type="match status" value="1"/>
</dbReference>
<dbReference type="Proteomes" id="UP001301326">
    <property type="component" value="Chromosome"/>
</dbReference>
<name>A0AA95KLK7_9GAMM</name>
<dbReference type="InterPro" id="IPR001901">
    <property type="entry name" value="Translocase_SecE/Sec61-g"/>
</dbReference>
<keyword evidence="7 9" id="KW-0811">Translocation</keyword>
<dbReference type="GO" id="GO:0009306">
    <property type="term" value="P:protein secretion"/>
    <property type="evidence" value="ECO:0007669"/>
    <property type="project" value="UniProtKB-UniRule"/>
</dbReference>
<dbReference type="GO" id="GO:0006605">
    <property type="term" value="P:protein targeting"/>
    <property type="evidence" value="ECO:0007669"/>
    <property type="project" value="UniProtKB-UniRule"/>
</dbReference>
<dbReference type="KEGG" id="tput:QJT81_18700"/>
<comment type="subcellular location">
    <subcellularLocation>
        <location evidence="1">Membrane</location>
    </subcellularLocation>
</comment>
<reference evidence="10" key="1">
    <citation type="journal article" date="2023" name="Int. J. Mol. Sci.">
        <title>Metagenomics Revealed a New Genus 'Candidatus Thiocaldithrix dubininis' gen. nov., sp. nov. and a New Species 'Candidatus Thiothrix putei' sp. nov. in the Family Thiotrichaceae, Some Members of Which Have Traits of Both Na+- and H+-Motive Energetics.</title>
        <authorList>
            <person name="Ravin N.V."/>
            <person name="Muntyan M.S."/>
            <person name="Smolyakov D.D."/>
            <person name="Rudenko T.S."/>
            <person name="Beletsky A.V."/>
            <person name="Mardanov A.V."/>
            <person name="Grabovich M.Y."/>
        </authorList>
    </citation>
    <scope>NUCLEOTIDE SEQUENCE</scope>
    <source>
        <strain evidence="10">GKL-02</strain>
    </source>
</reference>
<comment type="function">
    <text evidence="9">Essential subunit of the Sec protein translocation channel SecYEG. Clamps together the 2 halves of SecY. May contact the channel plug during translocation.</text>
</comment>
<keyword evidence="8 9" id="KW-0472">Membrane</keyword>
<gene>
    <name evidence="9 10" type="primary">secE</name>
    <name evidence="10" type="ORF">QJT81_18700</name>
</gene>
<keyword evidence="3 9" id="KW-1003">Cell membrane</keyword>
<dbReference type="InterPro" id="IPR005807">
    <property type="entry name" value="SecE_bac"/>
</dbReference>
<feature type="transmembrane region" description="Helical" evidence="9">
    <location>
        <begin position="12"/>
        <end position="34"/>
    </location>
</feature>
<dbReference type="PRINTS" id="PR01650">
    <property type="entry name" value="SECETRNLCASE"/>
</dbReference>
<dbReference type="PANTHER" id="PTHR33910">
    <property type="entry name" value="PROTEIN TRANSLOCASE SUBUNIT SECE"/>
    <property type="match status" value="1"/>
</dbReference>
<evidence type="ECO:0000313" key="10">
    <source>
        <dbReference type="EMBL" id="WGZ93795.1"/>
    </source>
</evidence>
<dbReference type="GO" id="GO:0005886">
    <property type="term" value="C:plasma membrane"/>
    <property type="evidence" value="ECO:0007669"/>
    <property type="project" value="UniProtKB-UniRule"/>
</dbReference>
<dbReference type="NCBIfam" id="TIGR00964">
    <property type="entry name" value="secE_bact"/>
    <property type="match status" value="1"/>
</dbReference>
<evidence type="ECO:0000256" key="3">
    <source>
        <dbReference type="ARBA" id="ARBA00022475"/>
    </source>
</evidence>
<feature type="transmembrane region" description="Helical" evidence="9">
    <location>
        <begin position="93"/>
        <end position="114"/>
    </location>
</feature>
<reference evidence="10" key="2">
    <citation type="submission" date="2023-04" db="EMBL/GenBank/DDBJ databases">
        <authorList>
            <person name="Beletskiy A.V."/>
            <person name="Mardanov A.V."/>
            <person name="Ravin N.V."/>
        </authorList>
    </citation>
    <scope>NUCLEOTIDE SEQUENCE</scope>
    <source>
        <strain evidence="10">GKL-02</strain>
    </source>
</reference>
<comment type="similarity">
    <text evidence="9">Belongs to the SecE/SEC61-gamma family.</text>
</comment>
<dbReference type="AlphaFoldDB" id="A0AA95KLK7"/>
<dbReference type="GO" id="GO:0043952">
    <property type="term" value="P:protein transport by the Sec complex"/>
    <property type="evidence" value="ECO:0007669"/>
    <property type="project" value="UniProtKB-UniRule"/>
</dbReference>
<dbReference type="NCBIfam" id="NF004371">
    <property type="entry name" value="PRK05740.1-1"/>
    <property type="match status" value="1"/>
</dbReference>
<keyword evidence="2 9" id="KW-0813">Transport</keyword>
<dbReference type="GO" id="GO:0008320">
    <property type="term" value="F:protein transmembrane transporter activity"/>
    <property type="evidence" value="ECO:0007669"/>
    <property type="project" value="UniProtKB-UniRule"/>
</dbReference>
<dbReference type="GO" id="GO:0065002">
    <property type="term" value="P:intracellular protein transmembrane transport"/>
    <property type="evidence" value="ECO:0007669"/>
    <property type="project" value="UniProtKB-UniRule"/>
</dbReference>
<keyword evidence="5 9" id="KW-0653">Protein transport</keyword>
<dbReference type="HAMAP" id="MF_00422">
    <property type="entry name" value="SecE"/>
    <property type="match status" value="1"/>
</dbReference>